<evidence type="ECO:0000313" key="3">
    <source>
        <dbReference type="Proteomes" id="UP000243053"/>
    </source>
</evidence>
<sequence length="76" mass="8617">MLENTLPQLEQLIEDIIAKNNQLKSQVAELEQQKSLLLDENETLQLEALDGEEKQKQTNNVLTSLLGKLQSVEEVN</sequence>
<dbReference type="Proteomes" id="UP000243053">
    <property type="component" value="Unassembled WGS sequence"/>
</dbReference>
<feature type="coiled-coil region" evidence="1">
    <location>
        <begin position="6"/>
        <end position="47"/>
    </location>
</feature>
<accession>A0A1Y5EME5</accession>
<proteinExistence type="predicted"/>
<organism evidence="2 3">
    <name type="scientific">Colwellia psychrerythraea</name>
    <name type="common">Vibrio psychroerythus</name>
    <dbReference type="NCBI Taxonomy" id="28229"/>
    <lineage>
        <taxon>Bacteria</taxon>
        <taxon>Pseudomonadati</taxon>
        <taxon>Pseudomonadota</taxon>
        <taxon>Gammaproteobacteria</taxon>
        <taxon>Alteromonadales</taxon>
        <taxon>Colwelliaceae</taxon>
        <taxon>Colwellia</taxon>
    </lineage>
</organism>
<dbReference type="EMBL" id="MAAF01000025">
    <property type="protein sequence ID" value="OUR83882.1"/>
    <property type="molecule type" value="Genomic_DNA"/>
</dbReference>
<keyword evidence="1" id="KW-0175">Coiled coil</keyword>
<protein>
    <submittedName>
        <fullName evidence="2">DUF904 domain-containing protein</fullName>
    </submittedName>
</protein>
<reference evidence="3" key="1">
    <citation type="journal article" date="2017" name="Proc. Natl. Acad. Sci. U.S.A.">
        <title>Simulation of Deepwater Horizon oil plume reveals substrate specialization within a complex community of hydrocarbon degraders.</title>
        <authorList>
            <person name="Hu P."/>
            <person name="Dubinsky E.A."/>
            <person name="Probst A.J."/>
            <person name="Wang J."/>
            <person name="Sieber C.M.K."/>
            <person name="Tom L.M."/>
            <person name="Gardinali P."/>
            <person name="Banfield J.F."/>
            <person name="Atlas R.M."/>
            <person name="Andersen G.L."/>
        </authorList>
    </citation>
    <scope>NUCLEOTIDE SEQUENCE [LARGE SCALE GENOMIC DNA]</scope>
</reference>
<evidence type="ECO:0000256" key="1">
    <source>
        <dbReference type="SAM" id="Coils"/>
    </source>
</evidence>
<evidence type="ECO:0000313" key="2">
    <source>
        <dbReference type="EMBL" id="OUR83882.1"/>
    </source>
</evidence>
<dbReference type="AlphaFoldDB" id="A0A1Y5EME5"/>
<comment type="caution">
    <text evidence="2">The sequence shown here is derived from an EMBL/GenBank/DDBJ whole genome shotgun (WGS) entry which is preliminary data.</text>
</comment>
<name>A0A1Y5EME5_COLPS</name>
<gene>
    <name evidence="2" type="ORF">A9Q75_04495</name>
</gene>